<dbReference type="AlphaFoldDB" id="A0A9N8YZ26"/>
<evidence type="ECO:0000313" key="2">
    <source>
        <dbReference type="EMBL" id="CAG8465197.1"/>
    </source>
</evidence>
<sequence length="125" mass="14441">MKEDENQDANKKQKTDSKNKEDLLRYVENQELSSKRQEQLKNGMCLAGFEISSSKTLAGRIFNNQLIKVEAKIENELQTKSNITLAFGNSENSCRQLLGQFVSYKENEPPFNDPFESDYQIPQTW</sequence>
<organism evidence="2 3">
    <name type="scientific">Racocetra fulgida</name>
    <dbReference type="NCBI Taxonomy" id="60492"/>
    <lineage>
        <taxon>Eukaryota</taxon>
        <taxon>Fungi</taxon>
        <taxon>Fungi incertae sedis</taxon>
        <taxon>Mucoromycota</taxon>
        <taxon>Glomeromycotina</taxon>
        <taxon>Glomeromycetes</taxon>
        <taxon>Diversisporales</taxon>
        <taxon>Gigasporaceae</taxon>
        <taxon>Racocetra</taxon>
    </lineage>
</organism>
<name>A0A9N8YZ26_9GLOM</name>
<dbReference type="EMBL" id="CAJVPZ010000433">
    <property type="protein sequence ID" value="CAG8465197.1"/>
    <property type="molecule type" value="Genomic_DNA"/>
</dbReference>
<evidence type="ECO:0000313" key="3">
    <source>
        <dbReference type="Proteomes" id="UP000789396"/>
    </source>
</evidence>
<feature type="region of interest" description="Disordered" evidence="1">
    <location>
        <begin position="1"/>
        <end position="22"/>
    </location>
</feature>
<dbReference type="OrthoDB" id="2410582at2759"/>
<proteinExistence type="predicted"/>
<evidence type="ECO:0000256" key="1">
    <source>
        <dbReference type="SAM" id="MobiDB-lite"/>
    </source>
</evidence>
<dbReference type="Proteomes" id="UP000789396">
    <property type="component" value="Unassembled WGS sequence"/>
</dbReference>
<keyword evidence="3" id="KW-1185">Reference proteome</keyword>
<reference evidence="2" key="1">
    <citation type="submission" date="2021-06" db="EMBL/GenBank/DDBJ databases">
        <authorList>
            <person name="Kallberg Y."/>
            <person name="Tangrot J."/>
            <person name="Rosling A."/>
        </authorList>
    </citation>
    <scope>NUCLEOTIDE SEQUENCE</scope>
    <source>
        <strain evidence="2">IN212</strain>
    </source>
</reference>
<protein>
    <submittedName>
        <fullName evidence="2">12525_t:CDS:1</fullName>
    </submittedName>
</protein>
<accession>A0A9N8YZ26</accession>
<gene>
    <name evidence="2" type="ORF">RFULGI_LOCUS865</name>
</gene>
<comment type="caution">
    <text evidence="2">The sequence shown here is derived from an EMBL/GenBank/DDBJ whole genome shotgun (WGS) entry which is preliminary data.</text>
</comment>